<feature type="domain" description="C2H2-type" evidence="12">
    <location>
        <begin position="707"/>
        <end position="734"/>
    </location>
</feature>
<dbReference type="GO" id="GO:0000977">
    <property type="term" value="F:RNA polymerase II transcription regulatory region sequence-specific DNA binding"/>
    <property type="evidence" value="ECO:0007669"/>
    <property type="project" value="TreeGrafter"/>
</dbReference>
<evidence type="ECO:0000256" key="7">
    <source>
        <dbReference type="ARBA" id="ARBA00022833"/>
    </source>
</evidence>
<dbReference type="OrthoDB" id="427030at2759"/>
<sequence>MDVQQGKHYHFTFFSIGSGHQTPNKEDTALQLIIPKEPESHGDHENLITRMNKNILTDENGDAVIIKTEPPDLEEDGDTPMVTEVTTPGIGGEMCQIKSENGSFTSYLSNFNVKQEEFSDAVSYSVFINDALACFDDDGTEVALENNRVNVKEEDYEHREEEEKDGLLGNTREMIKVENAALHLSRTAPDYGDDEIPEGNFSSDSNCSEKLDVDDTDQGVDQTNQTGNLNCEQKFRSRCPSPDRPRIGENYEETLQKEKALYCRHCGKHCSNKKILAKHRRQTHDIAVDYRPFKCQTCHVCFKYKDSFERHLETHAPKERHECDLCGKDFSHKKSLVRHRKKRHRKRCESHATTSADDVTTTSKMSHVFLCLREANSNPTKTNNINQLAGNKTNQTAHKKTNQIARIETNQIEARTDSKQIASNETNLIAHTETNQMASTETKQRARADTDPMKCINTNQEICSTSNNNTNETDKNISKVMRRNRGNQIMSNDISPKPCVDSNPFVCQICNRRFITKSNLVTHQLLHSSEAESYYCHICDEIFHEQQSFILHHRVHDNVNSYQPLVSEDISPKENSPQSHRKTQTDVNYKPTGSRLCKENGNGRSDGLPPQTRTLTGRVQRRSQNGNSQKLRTPRISSQDSLSFHRNLPTNANPLEETTLVEKDVESIPVSDSEDLNRFVCKTCGKAFKSRKCLALHERVHSGLKPFKCTTCLQAFRLKILLTRHQRIHTDEAPQVCPICGKVFAAASSTRRHILTTHTSQRPHKCELCGKTFKTAGSKTRHKKIHTGERPFSCEICGRTFICRSHQLRHQTVHTGQKPFECDICQKHFSERSSVKMHKMAVHSKERPFTCTTCNKSFSSSSKLLRHNRTHTAEKPFECNICHKHFQGRDLLRTHTKRHAGERPHQCQVCQKRFFDKTSLVQHGRVHSNETHTNVSFARGLSNIAIA</sequence>
<evidence type="ECO:0000256" key="11">
    <source>
        <dbReference type="SAM" id="MobiDB-lite"/>
    </source>
</evidence>
<dbReference type="InterPro" id="IPR036236">
    <property type="entry name" value="Znf_C2H2_sf"/>
</dbReference>
<feature type="domain" description="C2H2-type" evidence="12">
    <location>
        <begin position="261"/>
        <end position="284"/>
    </location>
</feature>
<feature type="domain" description="C2H2-type" evidence="12">
    <location>
        <begin position="764"/>
        <end position="791"/>
    </location>
</feature>
<keyword evidence="8" id="KW-0832">Ubl conjugation</keyword>
<feature type="domain" description="C2H2-type" evidence="12">
    <location>
        <begin position="321"/>
        <end position="349"/>
    </location>
</feature>
<dbReference type="EMBL" id="MRZV01001704">
    <property type="protein sequence ID" value="PIK36291.1"/>
    <property type="molecule type" value="Genomic_DNA"/>
</dbReference>
<organism evidence="13 14">
    <name type="scientific">Stichopus japonicus</name>
    <name type="common">Sea cucumber</name>
    <dbReference type="NCBI Taxonomy" id="307972"/>
    <lineage>
        <taxon>Eukaryota</taxon>
        <taxon>Metazoa</taxon>
        <taxon>Echinodermata</taxon>
        <taxon>Eleutherozoa</taxon>
        <taxon>Echinozoa</taxon>
        <taxon>Holothuroidea</taxon>
        <taxon>Aspidochirotacea</taxon>
        <taxon>Aspidochirotida</taxon>
        <taxon>Stichopodidae</taxon>
        <taxon>Apostichopus</taxon>
    </lineage>
</organism>
<dbReference type="Pfam" id="PF13912">
    <property type="entry name" value="zf-C2H2_6"/>
    <property type="match status" value="1"/>
</dbReference>
<dbReference type="PANTHER" id="PTHR24381:SF393">
    <property type="entry name" value="CHROMATIN-LINKED ADAPTOR FOR MSL PROTEINS, ISOFORM B"/>
    <property type="match status" value="1"/>
</dbReference>
<dbReference type="InterPro" id="IPR013087">
    <property type="entry name" value="Znf_C2H2_type"/>
</dbReference>
<evidence type="ECO:0000256" key="5">
    <source>
        <dbReference type="ARBA" id="ARBA00022737"/>
    </source>
</evidence>
<dbReference type="SMART" id="SM00355">
    <property type="entry name" value="ZnF_C2H2"/>
    <property type="match status" value="14"/>
</dbReference>
<evidence type="ECO:0000259" key="12">
    <source>
        <dbReference type="PROSITE" id="PS50157"/>
    </source>
</evidence>
<feature type="domain" description="C2H2-type" evidence="12">
    <location>
        <begin position="293"/>
        <end position="320"/>
    </location>
</feature>
<evidence type="ECO:0000256" key="8">
    <source>
        <dbReference type="ARBA" id="ARBA00022843"/>
    </source>
</evidence>
<name>A0A2G8JKL8_STIJA</name>
<evidence type="ECO:0000256" key="10">
    <source>
        <dbReference type="PROSITE-ProRule" id="PRU00042"/>
    </source>
</evidence>
<dbReference type="PROSITE" id="PS50157">
    <property type="entry name" value="ZINC_FINGER_C2H2_2"/>
    <property type="match status" value="14"/>
</dbReference>
<comment type="similarity">
    <text evidence="2">Belongs to the krueppel C2H2-type zinc-finger protein family.</text>
</comment>
<dbReference type="FunFam" id="3.30.160.60:FF:000100">
    <property type="entry name" value="Zinc finger 45-like"/>
    <property type="match status" value="1"/>
</dbReference>
<dbReference type="PANTHER" id="PTHR24381">
    <property type="entry name" value="ZINC FINGER PROTEIN"/>
    <property type="match status" value="1"/>
</dbReference>
<accession>A0A2G8JKL8</accession>
<dbReference type="FunFam" id="3.30.160.60:FF:000690">
    <property type="entry name" value="Zinc finger protein 354C"/>
    <property type="match status" value="1"/>
</dbReference>
<dbReference type="Pfam" id="PF00096">
    <property type="entry name" value="zf-C2H2"/>
    <property type="match status" value="5"/>
</dbReference>
<evidence type="ECO:0000256" key="3">
    <source>
        <dbReference type="ARBA" id="ARBA00022499"/>
    </source>
</evidence>
<feature type="region of interest" description="Disordered" evidence="11">
    <location>
        <begin position="188"/>
        <end position="227"/>
    </location>
</feature>
<dbReference type="GO" id="GO:0000981">
    <property type="term" value="F:DNA-binding transcription factor activity, RNA polymerase II-specific"/>
    <property type="evidence" value="ECO:0007669"/>
    <property type="project" value="TreeGrafter"/>
</dbReference>
<keyword evidence="9" id="KW-0539">Nucleus</keyword>
<feature type="domain" description="C2H2-type" evidence="12">
    <location>
        <begin position="820"/>
        <end position="848"/>
    </location>
</feature>
<keyword evidence="14" id="KW-1185">Reference proteome</keyword>
<feature type="domain" description="C2H2-type" evidence="12">
    <location>
        <begin position="877"/>
        <end position="904"/>
    </location>
</feature>
<dbReference type="FunFam" id="3.30.160.60:FF:002343">
    <property type="entry name" value="Zinc finger protein 33A"/>
    <property type="match status" value="1"/>
</dbReference>
<dbReference type="PROSITE" id="PS00028">
    <property type="entry name" value="ZINC_FINGER_C2H2_1"/>
    <property type="match status" value="14"/>
</dbReference>
<evidence type="ECO:0000313" key="14">
    <source>
        <dbReference type="Proteomes" id="UP000230750"/>
    </source>
</evidence>
<keyword evidence="6 10" id="KW-0863">Zinc-finger</keyword>
<feature type="domain" description="C2H2-type" evidence="12">
    <location>
        <begin position="849"/>
        <end position="876"/>
    </location>
</feature>
<evidence type="ECO:0000256" key="1">
    <source>
        <dbReference type="ARBA" id="ARBA00004123"/>
    </source>
</evidence>
<keyword evidence="5" id="KW-0677">Repeat</keyword>
<dbReference type="FunFam" id="3.30.160.60:FF:000151">
    <property type="entry name" value="Zinc finger and SCAN domain-containing 21"/>
    <property type="match status" value="1"/>
</dbReference>
<dbReference type="AlphaFoldDB" id="A0A2G8JKL8"/>
<dbReference type="FunFam" id="3.30.160.60:FF:000446">
    <property type="entry name" value="Zinc finger protein"/>
    <property type="match status" value="1"/>
</dbReference>
<feature type="compositionally biased region" description="Polar residues" evidence="11">
    <location>
        <begin position="611"/>
        <end position="651"/>
    </location>
</feature>
<evidence type="ECO:0000256" key="6">
    <source>
        <dbReference type="ARBA" id="ARBA00022771"/>
    </source>
</evidence>
<feature type="domain" description="C2H2-type" evidence="12">
    <location>
        <begin position="679"/>
        <end position="706"/>
    </location>
</feature>
<evidence type="ECO:0000256" key="2">
    <source>
        <dbReference type="ARBA" id="ARBA00006991"/>
    </source>
</evidence>
<comment type="subcellular location">
    <subcellularLocation>
        <location evidence="1">Nucleus</location>
    </subcellularLocation>
</comment>
<feature type="region of interest" description="Disordered" evidence="11">
    <location>
        <begin position="567"/>
        <end position="651"/>
    </location>
</feature>
<dbReference type="GO" id="GO:0008270">
    <property type="term" value="F:zinc ion binding"/>
    <property type="evidence" value="ECO:0007669"/>
    <property type="project" value="UniProtKB-KW"/>
</dbReference>
<feature type="domain" description="C2H2-type" evidence="12">
    <location>
        <begin position="905"/>
        <end position="932"/>
    </location>
</feature>
<keyword evidence="3" id="KW-1017">Isopeptide bond</keyword>
<dbReference type="STRING" id="307972.A0A2G8JKL8"/>
<dbReference type="FunFam" id="3.30.160.60:FF:000624">
    <property type="entry name" value="zinc finger protein 697"/>
    <property type="match status" value="1"/>
</dbReference>
<dbReference type="Gene3D" id="3.30.160.60">
    <property type="entry name" value="Classic Zinc Finger"/>
    <property type="match status" value="11"/>
</dbReference>
<reference evidence="13" key="1">
    <citation type="journal article" date="2017" name="PLoS Biol.">
        <title>The sea cucumber genome provides insights into morphological evolution and visceral regeneration.</title>
        <authorList>
            <person name="Zhang X."/>
            <person name="Sun L."/>
            <person name="Yuan J."/>
            <person name="Sun Y."/>
            <person name="Gao Y."/>
            <person name="Zhang L."/>
            <person name="Li S."/>
            <person name="Dai H."/>
            <person name="Hamel J.F."/>
            <person name="Liu C."/>
            <person name="Yu Y."/>
            <person name="Liu S."/>
            <person name="Lin W."/>
            <person name="Guo K."/>
            <person name="Jin S."/>
            <person name="Xu P."/>
            <person name="Storey K.B."/>
            <person name="Huan P."/>
            <person name="Zhang T."/>
            <person name="Zhou Y."/>
            <person name="Zhang J."/>
            <person name="Lin C."/>
            <person name="Li X."/>
            <person name="Xing L."/>
            <person name="Huo D."/>
            <person name="Sun M."/>
            <person name="Wang L."/>
            <person name="Mercier A."/>
            <person name="Li F."/>
            <person name="Yang H."/>
            <person name="Xiang J."/>
        </authorList>
    </citation>
    <scope>NUCLEOTIDE SEQUENCE [LARGE SCALE GENOMIC DNA]</scope>
    <source>
        <strain evidence="13">Shaxun</strain>
        <tissue evidence="13">Muscle</tissue>
    </source>
</reference>
<feature type="domain" description="C2H2-type" evidence="12">
    <location>
        <begin position="505"/>
        <end position="532"/>
    </location>
</feature>
<protein>
    <submittedName>
        <fullName evidence="13">Putative zinc finger protein</fullName>
    </submittedName>
</protein>
<comment type="caution">
    <text evidence="13">The sequence shown here is derived from an EMBL/GenBank/DDBJ whole genome shotgun (WGS) entry which is preliminary data.</text>
</comment>
<feature type="domain" description="C2H2-type" evidence="12">
    <location>
        <begin position="792"/>
        <end position="819"/>
    </location>
</feature>
<evidence type="ECO:0000256" key="9">
    <source>
        <dbReference type="ARBA" id="ARBA00023242"/>
    </source>
</evidence>
<gene>
    <name evidence="13" type="ORF">BSL78_26891</name>
</gene>
<dbReference type="SUPFAM" id="SSF57667">
    <property type="entry name" value="beta-beta-alpha zinc fingers"/>
    <property type="match status" value="7"/>
</dbReference>
<dbReference type="FunFam" id="3.30.160.60:FF:000086">
    <property type="entry name" value="transcription factor E4F1 isoform X1"/>
    <property type="match status" value="1"/>
</dbReference>
<dbReference type="GO" id="GO:0005634">
    <property type="term" value="C:nucleus"/>
    <property type="evidence" value="ECO:0007669"/>
    <property type="project" value="UniProtKB-SubCell"/>
</dbReference>
<keyword evidence="4" id="KW-0479">Metal-binding</keyword>
<evidence type="ECO:0000256" key="4">
    <source>
        <dbReference type="ARBA" id="ARBA00022723"/>
    </source>
</evidence>
<feature type="domain" description="C2H2-type" evidence="12">
    <location>
        <begin position="735"/>
        <end position="763"/>
    </location>
</feature>
<dbReference type="Proteomes" id="UP000230750">
    <property type="component" value="Unassembled WGS sequence"/>
</dbReference>
<proteinExistence type="inferred from homology"/>
<feature type="domain" description="C2H2-type" evidence="12">
    <location>
        <begin position="534"/>
        <end position="561"/>
    </location>
</feature>
<keyword evidence="7" id="KW-0862">Zinc</keyword>
<evidence type="ECO:0000313" key="13">
    <source>
        <dbReference type="EMBL" id="PIK36291.1"/>
    </source>
</evidence>